<dbReference type="Gene3D" id="1.10.10.60">
    <property type="entry name" value="Homeodomain-like"/>
    <property type="match status" value="1"/>
</dbReference>
<dbReference type="InterPro" id="IPR009057">
    <property type="entry name" value="Homeodomain-like_sf"/>
</dbReference>
<dbReference type="Proteomes" id="UP001239782">
    <property type="component" value="Chromosome"/>
</dbReference>
<evidence type="ECO:0000313" key="4">
    <source>
        <dbReference type="Proteomes" id="UP001239782"/>
    </source>
</evidence>
<dbReference type="GO" id="GO:0004803">
    <property type="term" value="F:transposase activity"/>
    <property type="evidence" value="ECO:0007669"/>
    <property type="project" value="InterPro"/>
</dbReference>
<keyword evidence="2" id="KW-0175">Coiled coil</keyword>
<dbReference type="EMBL" id="CP133548">
    <property type="protein sequence ID" value="WMS87461.1"/>
    <property type="molecule type" value="Genomic_DNA"/>
</dbReference>
<protein>
    <submittedName>
        <fullName evidence="3">Transposase</fullName>
    </submittedName>
</protein>
<evidence type="ECO:0000313" key="3">
    <source>
        <dbReference type="EMBL" id="WMS87461.1"/>
    </source>
</evidence>
<sequence length="103" mass="11453">MSIKIEQTAIRKVKEEGMLIRDVAEQLGVSTRQVYTWVTSSKTLSGKSAGSTTATQLKLVDLESEVRQLKRDLKQKAANQSAQEIQEVDTSYCDARYIQALCG</sequence>
<dbReference type="KEGG" id="plei:Q9312_00685"/>
<keyword evidence="4" id="KW-1185">Reference proteome</keyword>
<evidence type="ECO:0000256" key="1">
    <source>
        <dbReference type="ARBA" id="ARBA00009964"/>
    </source>
</evidence>
<proteinExistence type="inferred from homology"/>
<name>A0AA51X729_9GAMM</name>
<feature type="coiled-coil region" evidence="2">
    <location>
        <begin position="52"/>
        <end position="79"/>
    </location>
</feature>
<comment type="similarity">
    <text evidence="1">Belongs to the transposase 8 family.</text>
</comment>
<organism evidence="3 4">
    <name type="scientific">Pleionea litopenaei</name>
    <dbReference type="NCBI Taxonomy" id="3070815"/>
    <lineage>
        <taxon>Bacteria</taxon>
        <taxon>Pseudomonadati</taxon>
        <taxon>Pseudomonadota</taxon>
        <taxon>Gammaproteobacteria</taxon>
        <taxon>Oceanospirillales</taxon>
        <taxon>Pleioneaceae</taxon>
        <taxon>Pleionea</taxon>
    </lineage>
</organism>
<gene>
    <name evidence="3" type="ORF">Q9312_00685</name>
</gene>
<accession>A0AA51X729</accession>
<evidence type="ECO:0000256" key="2">
    <source>
        <dbReference type="SAM" id="Coils"/>
    </source>
</evidence>
<dbReference type="Pfam" id="PF01527">
    <property type="entry name" value="HTH_Tnp_1"/>
    <property type="match status" value="1"/>
</dbReference>
<dbReference type="GO" id="GO:0003677">
    <property type="term" value="F:DNA binding"/>
    <property type="evidence" value="ECO:0007669"/>
    <property type="project" value="InterPro"/>
</dbReference>
<dbReference type="SUPFAM" id="SSF46689">
    <property type="entry name" value="Homeodomain-like"/>
    <property type="match status" value="1"/>
</dbReference>
<dbReference type="InterPro" id="IPR002514">
    <property type="entry name" value="Transposase_8"/>
</dbReference>
<dbReference type="GO" id="GO:0006313">
    <property type="term" value="P:DNA transposition"/>
    <property type="evidence" value="ECO:0007669"/>
    <property type="project" value="InterPro"/>
</dbReference>
<dbReference type="AlphaFoldDB" id="A0AA51X729"/>
<dbReference type="RefSeq" id="WP_309202604.1">
    <property type="nucleotide sequence ID" value="NZ_CP133548.1"/>
</dbReference>
<reference evidence="3 4" key="1">
    <citation type="submission" date="2023-08" db="EMBL/GenBank/DDBJ databases">
        <title>Pleionea litopenaei sp. nov., isolated from stomach of juvenile Litopenaeus vannamei.</title>
        <authorList>
            <person name="Rho A.M."/>
            <person name="Hwang C.Y."/>
        </authorList>
    </citation>
    <scope>NUCLEOTIDE SEQUENCE [LARGE SCALE GENOMIC DNA]</scope>
    <source>
        <strain evidence="3 4">HL-JVS1</strain>
    </source>
</reference>